<dbReference type="HAMAP" id="MF_00137">
    <property type="entry name" value="SAICAR_synth"/>
    <property type="match status" value="1"/>
</dbReference>
<dbReference type="InterPro" id="IPR050089">
    <property type="entry name" value="SAICAR_synthetase"/>
</dbReference>
<dbReference type="EC" id="6.3.2.6" evidence="8"/>
<evidence type="ECO:0000256" key="4">
    <source>
        <dbReference type="ARBA" id="ARBA00022741"/>
    </source>
</evidence>
<dbReference type="PANTHER" id="PTHR43599:SF3">
    <property type="entry name" value="SI:DKEY-6E2.2"/>
    <property type="match status" value="1"/>
</dbReference>
<reference evidence="11" key="1">
    <citation type="submission" date="2014-11" db="EMBL/GenBank/DDBJ databases">
        <authorList>
            <person name="Wibberg D."/>
        </authorList>
    </citation>
    <scope>NUCLEOTIDE SEQUENCE [LARGE SCALE GENOMIC DNA]</scope>
    <source>
        <strain evidence="11">L3</strain>
    </source>
</reference>
<accession>A0A0C7NLD6</accession>
<dbReference type="CDD" id="cd01415">
    <property type="entry name" value="SAICAR_synt_PurC"/>
    <property type="match status" value="1"/>
</dbReference>
<dbReference type="Pfam" id="PF01259">
    <property type="entry name" value="SAICAR_synt"/>
    <property type="match status" value="1"/>
</dbReference>
<keyword evidence="6 8" id="KW-0067">ATP-binding</keyword>
<dbReference type="FunFam" id="3.30.470.20:FF:000006">
    <property type="entry name" value="Phosphoribosylaminoimidazole-succinocarboxamide synthase"/>
    <property type="match status" value="1"/>
</dbReference>
<dbReference type="InterPro" id="IPR001636">
    <property type="entry name" value="SAICAR_synth"/>
</dbReference>
<dbReference type="PATRIC" id="fig|1006576.9.peg.1410"/>
<evidence type="ECO:0000256" key="8">
    <source>
        <dbReference type="HAMAP-Rule" id="MF_00137"/>
    </source>
</evidence>
<comment type="pathway">
    <text evidence="1 8">Purine metabolism; IMP biosynthesis via de novo pathway; 5-amino-1-(5-phospho-D-ribosyl)imidazole-4-carboxamide from 5-amino-1-(5-phospho-D-ribosyl)imidazole-4-carboxylate: step 1/2.</text>
</comment>
<dbReference type="STRING" id="1006576.DTL3_1412"/>
<keyword evidence="4 8" id="KW-0547">Nucleotide-binding</keyword>
<evidence type="ECO:0000259" key="9">
    <source>
        <dbReference type="Pfam" id="PF01259"/>
    </source>
</evidence>
<dbReference type="GO" id="GO:0005524">
    <property type="term" value="F:ATP binding"/>
    <property type="evidence" value="ECO:0007669"/>
    <property type="project" value="UniProtKB-KW"/>
</dbReference>
<dbReference type="PANTHER" id="PTHR43599">
    <property type="entry name" value="MULTIFUNCTIONAL PROTEIN ADE2"/>
    <property type="match status" value="1"/>
</dbReference>
<dbReference type="AlphaFoldDB" id="A0A0C7NLD6"/>
<comment type="catalytic activity">
    <reaction evidence="7 8">
        <text>5-amino-1-(5-phospho-D-ribosyl)imidazole-4-carboxylate + L-aspartate + ATP = (2S)-2-[5-amino-1-(5-phospho-beta-D-ribosyl)imidazole-4-carboxamido]succinate + ADP + phosphate + 2 H(+)</text>
        <dbReference type="Rhea" id="RHEA:22628"/>
        <dbReference type="ChEBI" id="CHEBI:15378"/>
        <dbReference type="ChEBI" id="CHEBI:29991"/>
        <dbReference type="ChEBI" id="CHEBI:30616"/>
        <dbReference type="ChEBI" id="CHEBI:43474"/>
        <dbReference type="ChEBI" id="CHEBI:58443"/>
        <dbReference type="ChEBI" id="CHEBI:77657"/>
        <dbReference type="ChEBI" id="CHEBI:456216"/>
        <dbReference type="EC" id="6.3.2.6"/>
    </reaction>
</comment>
<keyword evidence="11" id="KW-1185">Reference proteome</keyword>
<proteinExistence type="inferred from homology"/>
<evidence type="ECO:0000313" key="11">
    <source>
        <dbReference type="Proteomes" id="UP000032809"/>
    </source>
</evidence>
<dbReference type="PROSITE" id="PS01058">
    <property type="entry name" value="SAICAR_SYNTHETASE_2"/>
    <property type="match status" value="1"/>
</dbReference>
<name>A0A0C7NLD6_DEFTU</name>
<keyword evidence="5 8" id="KW-0658">Purine biosynthesis</keyword>
<dbReference type="Gene3D" id="3.30.200.20">
    <property type="entry name" value="Phosphorylase Kinase, domain 1"/>
    <property type="match status" value="1"/>
</dbReference>
<dbReference type="Gene3D" id="3.30.470.20">
    <property type="entry name" value="ATP-grasp fold, B domain"/>
    <property type="match status" value="1"/>
</dbReference>
<dbReference type="NCBIfam" id="TIGR00081">
    <property type="entry name" value="purC"/>
    <property type="match status" value="1"/>
</dbReference>
<dbReference type="InterPro" id="IPR018236">
    <property type="entry name" value="SAICAR_synthetase_CS"/>
</dbReference>
<feature type="domain" description="SAICAR synthetase/ADE2 N-terminal" evidence="9">
    <location>
        <begin position="9"/>
        <end position="235"/>
    </location>
</feature>
<evidence type="ECO:0000256" key="3">
    <source>
        <dbReference type="ARBA" id="ARBA00022598"/>
    </source>
</evidence>
<dbReference type="HOGENOM" id="CLU_061495_2_0_0"/>
<evidence type="ECO:0000256" key="1">
    <source>
        <dbReference type="ARBA" id="ARBA00004672"/>
    </source>
</evidence>
<dbReference type="GO" id="GO:0004639">
    <property type="term" value="F:phosphoribosylaminoimidazolesuccinocarboxamide synthase activity"/>
    <property type="evidence" value="ECO:0007669"/>
    <property type="project" value="UniProtKB-UniRule"/>
</dbReference>
<evidence type="ECO:0000256" key="6">
    <source>
        <dbReference type="ARBA" id="ARBA00022840"/>
    </source>
</evidence>
<dbReference type="GO" id="GO:0006189">
    <property type="term" value="P:'de novo' IMP biosynthetic process"/>
    <property type="evidence" value="ECO:0007669"/>
    <property type="project" value="UniProtKB-UniRule"/>
</dbReference>
<dbReference type="PROSITE" id="PS01057">
    <property type="entry name" value="SAICAR_SYNTHETASE_1"/>
    <property type="match status" value="1"/>
</dbReference>
<dbReference type="InterPro" id="IPR033934">
    <property type="entry name" value="SAICAR_synt_PurC"/>
</dbReference>
<dbReference type="RefSeq" id="WP_045088100.1">
    <property type="nucleotide sequence ID" value="NZ_LN824141.1"/>
</dbReference>
<dbReference type="Proteomes" id="UP000032809">
    <property type="component" value="Chromosome I"/>
</dbReference>
<dbReference type="UniPathway" id="UPA00074">
    <property type="reaction ID" value="UER00131"/>
</dbReference>
<evidence type="ECO:0000313" key="10">
    <source>
        <dbReference type="EMBL" id="CEP78706.1"/>
    </source>
</evidence>
<sequence>MVNNYELELLYEGKAKKVYKYNNYKLLIEFKDDVTAFNGLKKNNIINKGKINKQISSHFFELLNKKGINTHFVRDYDDKSFIAKWTNLIPLEVIVRNYAAGSFCKRYGVKKGYKFEFPLVEFSLKNDELGDPMITSEAILLLKLTSEEILNEIISISKKVNEILSRYLAEVGIILVDFKLEFGLSKEDNQLLLIDEISPDTCRFWDAHTMESFDKDVYREDKGDLITAYTEILGRLKI</sequence>
<dbReference type="EMBL" id="LN824141">
    <property type="protein sequence ID" value="CEP78706.1"/>
    <property type="molecule type" value="Genomic_DNA"/>
</dbReference>
<dbReference type="GO" id="GO:0009236">
    <property type="term" value="P:cobalamin biosynthetic process"/>
    <property type="evidence" value="ECO:0007669"/>
    <property type="project" value="InterPro"/>
</dbReference>
<dbReference type="OrthoDB" id="9801549at2"/>
<dbReference type="InterPro" id="IPR028923">
    <property type="entry name" value="SAICAR_synt/ADE2_N"/>
</dbReference>
<comment type="similarity">
    <text evidence="2 8">Belongs to the SAICAR synthetase family.</text>
</comment>
<evidence type="ECO:0000256" key="2">
    <source>
        <dbReference type="ARBA" id="ARBA00010190"/>
    </source>
</evidence>
<protein>
    <recommendedName>
        <fullName evidence="8">Phosphoribosylaminoimidazole-succinocarboxamide synthase</fullName>
        <ecNumber evidence="8">6.3.2.6</ecNumber>
    </recommendedName>
    <alternativeName>
        <fullName evidence="8">SAICAR synthetase</fullName>
    </alternativeName>
</protein>
<evidence type="ECO:0000256" key="7">
    <source>
        <dbReference type="ARBA" id="ARBA00048475"/>
    </source>
</evidence>
<keyword evidence="3 8" id="KW-0436">Ligase</keyword>
<evidence type="ECO:0000256" key="5">
    <source>
        <dbReference type="ARBA" id="ARBA00022755"/>
    </source>
</evidence>
<gene>
    <name evidence="8 10" type="primary">purC</name>
    <name evidence="10" type="ORF">DTL3_1412</name>
</gene>
<dbReference type="SUPFAM" id="SSF56104">
    <property type="entry name" value="SAICAR synthase-like"/>
    <property type="match status" value="1"/>
</dbReference>
<dbReference type="KEGG" id="dtn:DTL3_1412"/>
<organism evidence="10 11">
    <name type="scientific">Defluviitoga tunisiensis</name>
    <dbReference type="NCBI Taxonomy" id="1006576"/>
    <lineage>
        <taxon>Bacteria</taxon>
        <taxon>Thermotogati</taxon>
        <taxon>Thermotogota</taxon>
        <taxon>Thermotogae</taxon>
        <taxon>Petrotogales</taxon>
        <taxon>Petrotogaceae</taxon>
        <taxon>Defluviitoga</taxon>
    </lineage>
</organism>